<dbReference type="GO" id="GO:0030154">
    <property type="term" value="P:cell differentiation"/>
    <property type="evidence" value="ECO:0007669"/>
    <property type="project" value="TreeGrafter"/>
</dbReference>
<gene>
    <name evidence="11" type="ORF">RI543_004535</name>
</gene>
<dbReference type="GO" id="GO:0004712">
    <property type="term" value="F:protein serine/threonine/tyrosine kinase activity"/>
    <property type="evidence" value="ECO:0007669"/>
    <property type="project" value="TreeGrafter"/>
</dbReference>
<evidence type="ECO:0000256" key="3">
    <source>
        <dbReference type="ARBA" id="ARBA00022527"/>
    </source>
</evidence>
<comment type="caution">
    <text evidence="11">The sequence shown here is derived from an EMBL/GenBank/DDBJ whole genome shotgun (WGS) entry which is preliminary data.</text>
</comment>
<dbReference type="GO" id="GO:0005524">
    <property type="term" value="F:ATP binding"/>
    <property type="evidence" value="ECO:0007669"/>
    <property type="project" value="UniProtKB-UniRule"/>
</dbReference>
<dbReference type="InterPro" id="IPR050591">
    <property type="entry name" value="GSK-3"/>
</dbReference>
<dbReference type="InterPro" id="IPR011009">
    <property type="entry name" value="Kinase-like_dom_sf"/>
</dbReference>
<evidence type="ECO:0000256" key="1">
    <source>
        <dbReference type="ARBA" id="ARBA00005527"/>
    </source>
</evidence>
<dbReference type="InterPro" id="IPR017441">
    <property type="entry name" value="Protein_kinase_ATP_BS"/>
</dbReference>
<dbReference type="PROSITE" id="PS00108">
    <property type="entry name" value="PROTEIN_KINASE_ST"/>
    <property type="match status" value="1"/>
</dbReference>
<dbReference type="InterPro" id="IPR000719">
    <property type="entry name" value="Prot_kinase_dom"/>
</dbReference>
<name>A0AAN7W020_9SACH</name>
<feature type="binding site" evidence="8">
    <location>
        <position position="97"/>
    </location>
    <ligand>
        <name>ATP</name>
        <dbReference type="ChEBI" id="CHEBI:30616"/>
    </ligand>
</feature>
<evidence type="ECO:0000256" key="2">
    <source>
        <dbReference type="ARBA" id="ARBA00006485"/>
    </source>
</evidence>
<dbReference type="GO" id="GO:0005634">
    <property type="term" value="C:nucleus"/>
    <property type="evidence" value="ECO:0007669"/>
    <property type="project" value="TreeGrafter"/>
</dbReference>
<reference evidence="12" key="1">
    <citation type="submission" date="2023-07" db="EMBL/GenBank/DDBJ databases">
        <title>A draft genome of Kazachstania heterogenica Y-27499.</title>
        <authorList>
            <person name="Donic C."/>
            <person name="Kralova J.S."/>
            <person name="Fidel L."/>
            <person name="Ben-Dor S."/>
            <person name="Jung S."/>
        </authorList>
    </citation>
    <scope>NUCLEOTIDE SEQUENCE [LARGE SCALE GENOMIC DNA]</scope>
    <source>
        <strain evidence="12">Y27499</strain>
    </source>
</reference>
<keyword evidence="7 8" id="KW-0067">ATP-binding</keyword>
<dbReference type="PROSITE" id="PS00107">
    <property type="entry name" value="PROTEIN_KINASE_ATP"/>
    <property type="match status" value="1"/>
</dbReference>
<dbReference type="GO" id="GO:0007165">
    <property type="term" value="P:signal transduction"/>
    <property type="evidence" value="ECO:0007669"/>
    <property type="project" value="TreeGrafter"/>
</dbReference>
<evidence type="ECO:0000256" key="4">
    <source>
        <dbReference type="ARBA" id="ARBA00022679"/>
    </source>
</evidence>
<evidence type="ECO:0000256" key="6">
    <source>
        <dbReference type="ARBA" id="ARBA00022777"/>
    </source>
</evidence>
<keyword evidence="6" id="KW-0418">Kinase</keyword>
<accession>A0AAN7W020</accession>
<dbReference type="PANTHER" id="PTHR24057">
    <property type="entry name" value="GLYCOGEN SYNTHASE KINASE-3 ALPHA"/>
    <property type="match status" value="1"/>
</dbReference>
<dbReference type="InterPro" id="IPR039192">
    <property type="entry name" value="STKc_GSK3"/>
</dbReference>
<dbReference type="Pfam" id="PF00069">
    <property type="entry name" value="Pkinase"/>
    <property type="match status" value="1"/>
</dbReference>
<comment type="similarity">
    <text evidence="1">Belongs to the protein kinase superfamily. CMGC Ser/Thr protein kinase family. GSK-3 subfamily.</text>
</comment>
<sequence length="406" mass="46871">MDNTTSTVTKDYSDLEVPLNTSFNINNNHHHTYNNSSLPNDTFEFIADDVTSNRSNTVRRMLIKEYRKIGRGAFGTVVQAYMTPNKENWYGPFAIKKVPAQTEYKSRELDILRVTNHPNVVRLEYFFTHVSHIDNKLYQYLAMECLPTTLQIEISRYAQNNMELPLKHVKLYTYQIARAMLYLHSFGVCHRDIKPSNILVDPKTGVLKLCDFGSAKKLEPTQPSISYICSRFYRAPELILGCTSYTTQVDIWGLGCVMGEMLLGQAVFQGKEPLLQLREIAKLLGPPDKKFIFFSNPSYDGPLYSKPLFTGTSRERFEKYFGHSGPEGIDLLTKVLVYDPQSRLSPRRIMAHPFFNELRLEDYFFPRDHSEPVKLPDLFNFSDFELHILGEFADLIKPKVKKENSE</sequence>
<keyword evidence="4" id="KW-0808">Transferase</keyword>
<dbReference type="FunFam" id="1.10.510.10:FF:000624">
    <property type="entry name" value="Mitogen-activated protein kinase"/>
    <property type="match status" value="1"/>
</dbReference>
<keyword evidence="3 9" id="KW-0723">Serine/threonine-protein kinase</keyword>
<evidence type="ECO:0000259" key="10">
    <source>
        <dbReference type="PROSITE" id="PS50011"/>
    </source>
</evidence>
<dbReference type="InterPro" id="IPR008271">
    <property type="entry name" value="Ser/Thr_kinase_AS"/>
</dbReference>
<dbReference type="CDD" id="cd14137">
    <property type="entry name" value="STKc_GSK3"/>
    <property type="match status" value="1"/>
</dbReference>
<evidence type="ECO:0000256" key="7">
    <source>
        <dbReference type="ARBA" id="ARBA00022840"/>
    </source>
</evidence>
<evidence type="ECO:0000313" key="11">
    <source>
        <dbReference type="EMBL" id="KAK5774246.1"/>
    </source>
</evidence>
<protein>
    <recommendedName>
        <fullName evidence="10">Protein kinase domain-containing protein</fullName>
    </recommendedName>
</protein>
<dbReference type="Gene3D" id="3.30.200.20">
    <property type="entry name" value="Phosphorylase Kinase, domain 1"/>
    <property type="match status" value="1"/>
</dbReference>
<keyword evidence="12" id="KW-1185">Reference proteome</keyword>
<dbReference type="SUPFAM" id="SSF56112">
    <property type="entry name" value="Protein kinase-like (PK-like)"/>
    <property type="match status" value="1"/>
</dbReference>
<dbReference type="GO" id="GO:0005737">
    <property type="term" value="C:cytoplasm"/>
    <property type="evidence" value="ECO:0007669"/>
    <property type="project" value="TreeGrafter"/>
</dbReference>
<organism evidence="11 12">
    <name type="scientific">Arxiozyma heterogenica</name>
    <dbReference type="NCBI Taxonomy" id="278026"/>
    <lineage>
        <taxon>Eukaryota</taxon>
        <taxon>Fungi</taxon>
        <taxon>Dikarya</taxon>
        <taxon>Ascomycota</taxon>
        <taxon>Saccharomycotina</taxon>
        <taxon>Saccharomycetes</taxon>
        <taxon>Saccharomycetales</taxon>
        <taxon>Saccharomycetaceae</taxon>
        <taxon>Arxiozyma</taxon>
    </lineage>
</organism>
<feature type="domain" description="Protein kinase" evidence="10">
    <location>
        <begin position="63"/>
        <end position="355"/>
    </location>
</feature>
<dbReference type="GO" id="GO:0004674">
    <property type="term" value="F:protein serine/threonine kinase activity"/>
    <property type="evidence" value="ECO:0007669"/>
    <property type="project" value="UniProtKB-KW"/>
</dbReference>
<evidence type="ECO:0000256" key="9">
    <source>
        <dbReference type="RuleBase" id="RU000304"/>
    </source>
</evidence>
<comment type="similarity">
    <text evidence="2">Belongs to the protein kinase superfamily. CMGC Ser/Thr protein kinase family. CDC2/CDKX subfamily.</text>
</comment>
<dbReference type="PROSITE" id="PS50011">
    <property type="entry name" value="PROTEIN_KINASE_DOM"/>
    <property type="match status" value="1"/>
</dbReference>
<dbReference type="EMBL" id="JAWIZZ010000055">
    <property type="protein sequence ID" value="KAK5774246.1"/>
    <property type="molecule type" value="Genomic_DNA"/>
</dbReference>
<evidence type="ECO:0000256" key="8">
    <source>
        <dbReference type="PROSITE-ProRule" id="PRU10141"/>
    </source>
</evidence>
<proteinExistence type="inferred from homology"/>
<dbReference type="Proteomes" id="UP001306508">
    <property type="component" value="Unassembled WGS sequence"/>
</dbReference>
<dbReference type="SMART" id="SM00220">
    <property type="entry name" value="S_TKc"/>
    <property type="match status" value="1"/>
</dbReference>
<dbReference type="PANTHER" id="PTHR24057:SF4">
    <property type="entry name" value="PROTEIN KINASE MCK1"/>
    <property type="match status" value="1"/>
</dbReference>
<dbReference type="Gene3D" id="1.10.510.10">
    <property type="entry name" value="Transferase(Phosphotransferase) domain 1"/>
    <property type="match status" value="1"/>
</dbReference>
<keyword evidence="5 8" id="KW-0547">Nucleotide-binding</keyword>
<dbReference type="AlphaFoldDB" id="A0AAN7W020"/>
<evidence type="ECO:0000256" key="5">
    <source>
        <dbReference type="ARBA" id="ARBA00022741"/>
    </source>
</evidence>
<evidence type="ECO:0000313" key="12">
    <source>
        <dbReference type="Proteomes" id="UP001306508"/>
    </source>
</evidence>